<dbReference type="EMBL" id="DTMF01000262">
    <property type="protein sequence ID" value="HGF34824.1"/>
    <property type="molecule type" value="Genomic_DNA"/>
</dbReference>
<keyword evidence="3" id="KW-0408">Iron</keyword>
<comment type="caution">
    <text evidence="7">The sequence shown here is derived from an EMBL/GenBank/DDBJ whole genome shotgun (WGS) entry which is preliminary data.</text>
</comment>
<evidence type="ECO:0000256" key="3">
    <source>
        <dbReference type="ARBA" id="ARBA00023004"/>
    </source>
</evidence>
<dbReference type="Pfam" id="PF00037">
    <property type="entry name" value="Fer4"/>
    <property type="match status" value="1"/>
</dbReference>
<name>A0A7C3YZM1_9BACT</name>
<protein>
    <recommendedName>
        <fullName evidence="8">tRNA CCA-pyrophosphorylase</fullName>
    </recommendedName>
</protein>
<proteinExistence type="predicted"/>
<dbReference type="PROSITE" id="PS00198">
    <property type="entry name" value="4FE4S_FER_1"/>
    <property type="match status" value="1"/>
</dbReference>
<evidence type="ECO:0000313" key="7">
    <source>
        <dbReference type="EMBL" id="HGF34824.1"/>
    </source>
</evidence>
<gene>
    <name evidence="7" type="ORF">ENW96_10630</name>
</gene>
<keyword evidence="1" id="KW-0004">4Fe-4S</keyword>
<dbReference type="Gene3D" id="1.10.15.40">
    <property type="entry name" value="Electron transport complex subunit B, putative Fe-S cluster"/>
    <property type="match status" value="1"/>
</dbReference>
<dbReference type="InterPro" id="IPR017896">
    <property type="entry name" value="4Fe4S_Fe-S-bd"/>
</dbReference>
<evidence type="ECO:0000256" key="4">
    <source>
        <dbReference type="ARBA" id="ARBA00023014"/>
    </source>
</evidence>
<dbReference type="GO" id="GO:0046872">
    <property type="term" value="F:metal ion binding"/>
    <property type="evidence" value="ECO:0007669"/>
    <property type="project" value="UniProtKB-KW"/>
</dbReference>
<dbReference type="AlphaFoldDB" id="A0A7C3YZM1"/>
<keyword evidence="4" id="KW-0411">Iron-sulfur</keyword>
<dbReference type="PROSITE" id="PS51379">
    <property type="entry name" value="4FE4S_FER_2"/>
    <property type="match status" value="1"/>
</dbReference>
<accession>A0A7C3YZM1</accession>
<evidence type="ECO:0000259" key="5">
    <source>
        <dbReference type="PROSITE" id="PS51379"/>
    </source>
</evidence>
<dbReference type="Pfam" id="PF04060">
    <property type="entry name" value="FeS"/>
    <property type="match status" value="1"/>
</dbReference>
<sequence length="155" mass="16509">MTIGHMATVEELQEFLPGADCGECGGTCADFAARLLSRDAAPEDCPVLHTPDYAGYIEALRELLGVAATLAAPMHIDSEKCNGCGICVAMCEHHLGNCPEARAGRGPRLQEPVVFHVVNGTVVVVRQELCVRMVQAAEKCSKCAEHCPTGAITFR</sequence>
<evidence type="ECO:0008006" key="8">
    <source>
        <dbReference type="Google" id="ProtNLM"/>
    </source>
</evidence>
<organism evidence="7">
    <name type="scientific">Desulfobacca acetoxidans</name>
    <dbReference type="NCBI Taxonomy" id="60893"/>
    <lineage>
        <taxon>Bacteria</taxon>
        <taxon>Pseudomonadati</taxon>
        <taxon>Thermodesulfobacteriota</taxon>
        <taxon>Desulfobaccia</taxon>
        <taxon>Desulfobaccales</taxon>
        <taxon>Desulfobaccaceae</taxon>
        <taxon>Desulfobacca</taxon>
    </lineage>
</organism>
<feature type="domain" description="4Fe-4S" evidence="6">
    <location>
        <begin position="4"/>
        <end position="62"/>
    </location>
</feature>
<dbReference type="GO" id="GO:0051539">
    <property type="term" value="F:4 iron, 4 sulfur cluster binding"/>
    <property type="evidence" value="ECO:0007669"/>
    <property type="project" value="UniProtKB-KW"/>
</dbReference>
<dbReference type="InterPro" id="IPR017900">
    <property type="entry name" value="4Fe4S_Fe_S_CS"/>
</dbReference>
<dbReference type="SUPFAM" id="SSF54862">
    <property type="entry name" value="4Fe-4S ferredoxins"/>
    <property type="match status" value="1"/>
</dbReference>
<evidence type="ECO:0000256" key="2">
    <source>
        <dbReference type="ARBA" id="ARBA00022723"/>
    </source>
</evidence>
<feature type="domain" description="4Fe-4S ferredoxin-type" evidence="5">
    <location>
        <begin position="72"/>
        <end position="101"/>
    </location>
</feature>
<evidence type="ECO:0000256" key="1">
    <source>
        <dbReference type="ARBA" id="ARBA00022485"/>
    </source>
</evidence>
<reference evidence="7" key="1">
    <citation type="journal article" date="2020" name="mSystems">
        <title>Genome- and Community-Level Interaction Insights into Carbon Utilization and Element Cycling Functions of Hydrothermarchaeota in Hydrothermal Sediment.</title>
        <authorList>
            <person name="Zhou Z."/>
            <person name="Liu Y."/>
            <person name="Xu W."/>
            <person name="Pan J."/>
            <person name="Luo Z.H."/>
            <person name="Li M."/>
        </authorList>
    </citation>
    <scope>NUCLEOTIDE SEQUENCE [LARGE SCALE GENOMIC DNA]</scope>
    <source>
        <strain evidence="7">SpSt-897</strain>
    </source>
</reference>
<dbReference type="InterPro" id="IPR007202">
    <property type="entry name" value="4Fe-4S_dom"/>
</dbReference>
<evidence type="ECO:0000259" key="6">
    <source>
        <dbReference type="PROSITE" id="PS51656"/>
    </source>
</evidence>
<dbReference type="Gene3D" id="3.30.70.20">
    <property type="match status" value="1"/>
</dbReference>
<keyword evidence="2" id="KW-0479">Metal-binding</keyword>
<dbReference type="PROSITE" id="PS51656">
    <property type="entry name" value="4FE4S"/>
    <property type="match status" value="1"/>
</dbReference>